<feature type="transmembrane region" description="Helical" evidence="2">
    <location>
        <begin position="7"/>
        <end position="26"/>
    </location>
</feature>
<dbReference type="EMBL" id="WTPW01000071">
    <property type="protein sequence ID" value="KAF0552124.1"/>
    <property type="molecule type" value="Genomic_DNA"/>
</dbReference>
<gene>
    <name evidence="3" type="ORF">F8M41_022551</name>
    <name evidence="4" type="ORF">F8M41_022552</name>
</gene>
<keyword evidence="2" id="KW-0812">Transmembrane</keyword>
<protein>
    <submittedName>
        <fullName evidence="4">Uncharacterized protein</fullName>
    </submittedName>
</protein>
<proteinExistence type="predicted"/>
<comment type="caution">
    <text evidence="4">The sequence shown here is derived from an EMBL/GenBank/DDBJ whole genome shotgun (WGS) entry which is preliminary data.</text>
</comment>
<evidence type="ECO:0000313" key="3">
    <source>
        <dbReference type="EMBL" id="KAF0552124.1"/>
    </source>
</evidence>
<organism evidence="4 5">
    <name type="scientific">Gigaspora margarita</name>
    <dbReference type="NCBI Taxonomy" id="4874"/>
    <lineage>
        <taxon>Eukaryota</taxon>
        <taxon>Fungi</taxon>
        <taxon>Fungi incertae sedis</taxon>
        <taxon>Mucoromycota</taxon>
        <taxon>Glomeromycotina</taxon>
        <taxon>Glomeromycetes</taxon>
        <taxon>Diversisporales</taxon>
        <taxon>Gigasporaceae</taxon>
        <taxon>Gigaspora</taxon>
    </lineage>
</organism>
<keyword evidence="5" id="KW-1185">Reference proteome</keyword>
<dbReference type="Proteomes" id="UP000439903">
    <property type="component" value="Unassembled WGS sequence"/>
</dbReference>
<feature type="compositionally biased region" description="Pro residues" evidence="1">
    <location>
        <begin position="75"/>
        <end position="101"/>
    </location>
</feature>
<dbReference type="OrthoDB" id="2443686at2759"/>
<evidence type="ECO:0000256" key="2">
    <source>
        <dbReference type="SAM" id="Phobius"/>
    </source>
</evidence>
<feature type="region of interest" description="Disordered" evidence="1">
    <location>
        <begin position="74"/>
        <end position="101"/>
    </location>
</feature>
<keyword evidence="2" id="KW-1133">Transmembrane helix</keyword>
<sequence>MGYRISVLILFLIIHSIFYSFVFSITCEECYADCDKQCLPGPAHGGCVLGCEAACCAGGCTSTVLCLINFSEPPQSKPTTPPQPKPATLPPPKPTTPPPPSCNYNTKCTCPSSATQGQYCGGQTGMGPSCVKTNVYECSTGGTSVCEYGYRDSCAQCGKLSC</sequence>
<evidence type="ECO:0000256" key="1">
    <source>
        <dbReference type="SAM" id="MobiDB-lite"/>
    </source>
</evidence>
<accession>A0A8H4B154</accession>
<name>A0A8H4B154_GIGMA</name>
<dbReference type="EMBL" id="WTPW01000071">
    <property type="protein sequence ID" value="KAF0552125.1"/>
    <property type="molecule type" value="Genomic_DNA"/>
</dbReference>
<evidence type="ECO:0000313" key="5">
    <source>
        <dbReference type="Proteomes" id="UP000439903"/>
    </source>
</evidence>
<evidence type="ECO:0000313" key="4">
    <source>
        <dbReference type="EMBL" id="KAF0552125.1"/>
    </source>
</evidence>
<keyword evidence="2" id="KW-0472">Membrane</keyword>
<dbReference type="AlphaFoldDB" id="A0A8H4B154"/>
<reference evidence="4 5" key="1">
    <citation type="journal article" date="2019" name="Environ. Microbiol.">
        <title>At the nexus of three kingdoms: the genome of the mycorrhizal fungus Gigaspora margarita provides insights into plant, endobacterial and fungal interactions.</title>
        <authorList>
            <person name="Venice F."/>
            <person name="Ghignone S."/>
            <person name="Salvioli di Fossalunga A."/>
            <person name="Amselem J."/>
            <person name="Novero M."/>
            <person name="Xianan X."/>
            <person name="Sedzielewska Toro K."/>
            <person name="Morin E."/>
            <person name="Lipzen A."/>
            <person name="Grigoriev I.V."/>
            <person name="Henrissat B."/>
            <person name="Martin F.M."/>
            <person name="Bonfante P."/>
        </authorList>
    </citation>
    <scope>NUCLEOTIDE SEQUENCE [LARGE SCALE GENOMIC DNA]</scope>
    <source>
        <strain evidence="4 5">BEG34</strain>
    </source>
</reference>